<dbReference type="Proteomes" id="UP000075243">
    <property type="component" value="Chromosome 1"/>
</dbReference>
<dbReference type="Gramene" id="C.cajan_20634.t">
    <property type="protein sequence ID" value="C.cajan_20634.t.cds1"/>
    <property type="gene ID" value="C.cajan_20634"/>
</dbReference>
<sequence>WVGSIDDSKNTTKCVFSLGSEVFSWNSKEQDMVAQSFIETEYVAPAATSN</sequence>
<organism evidence="1 2">
    <name type="scientific">Cajanus cajan</name>
    <name type="common">Pigeon pea</name>
    <name type="synonym">Cajanus indicus</name>
    <dbReference type="NCBI Taxonomy" id="3821"/>
    <lineage>
        <taxon>Eukaryota</taxon>
        <taxon>Viridiplantae</taxon>
        <taxon>Streptophyta</taxon>
        <taxon>Embryophyta</taxon>
        <taxon>Tracheophyta</taxon>
        <taxon>Spermatophyta</taxon>
        <taxon>Magnoliopsida</taxon>
        <taxon>eudicotyledons</taxon>
        <taxon>Gunneridae</taxon>
        <taxon>Pentapetalae</taxon>
        <taxon>rosids</taxon>
        <taxon>fabids</taxon>
        <taxon>Fabales</taxon>
        <taxon>Fabaceae</taxon>
        <taxon>Papilionoideae</taxon>
        <taxon>50 kb inversion clade</taxon>
        <taxon>NPAAA clade</taxon>
        <taxon>indigoferoid/millettioid clade</taxon>
        <taxon>Phaseoleae</taxon>
        <taxon>Cajanus</taxon>
    </lineage>
</organism>
<evidence type="ECO:0008006" key="3">
    <source>
        <dbReference type="Google" id="ProtNLM"/>
    </source>
</evidence>
<dbReference type="AlphaFoldDB" id="A0A151UCD4"/>
<feature type="non-terminal residue" evidence="1">
    <location>
        <position position="1"/>
    </location>
</feature>
<dbReference type="EMBL" id="CM003603">
    <property type="protein sequence ID" value="KYP76986.1"/>
    <property type="molecule type" value="Genomic_DNA"/>
</dbReference>
<proteinExistence type="predicted"/>
<protein>
    <recommendedName>
        <fullName evidence="3">Retrovirus-related Pol polyprotein from transposon TNT 1-94</fullName>
    </recommendedName>
</protein>
<evidence type="ECO:0000313" key="1">
    <source>
        <dbReference type="EMBL" id="KYP76986.1"/>
    </source>
</evidence>
<reference evidence="1 2" key="1">
    <citation type="journal article" date="2012" name="Nat. Biotechnol.">
        <title>Draft genome sequence of pigeonpea (Cajanus cajan), an orphan legume crop of resource-poor farmers.</title>
        <authorList>
            <person name="Varshney R.K."/>
            <person name="Chen W."/>
            <person name="Li Y."/>
            <person name="Bharti A.K."/>
            <person name="Saxena R.K."/>
            <person name="Schlueter J.A."/>
            <person name="Donoghue M.T."/>
            <person name="Azam S."/>
            <person name="Fan G."/>
            <person name="Whaley A.M."/>
            <person name="Farmer A.D."/>
            <person name="Sheridan J."/>
            <person name="Iwata A."/>
            <person name="Tuteja R."/>
            <person name="Penmetsa R.V."/>
            <person name="Wu W."/>
            <person name="Upadhyaya H.D."/>
            <person name="Yang S.P."/>
            <person name="Shah T."/>
            <person name="Saxena K.B."/>
            <person name="Michael T."/>
            <person name="McCombie W.R."/>
            <person name="Yang B."/>
            <person name="Zhang G."/>
            <person name="Yang H."/>
            <person name="Wang J."/>
            <person name="Spillane C."/>
            <person name="Cook D.R."/>
            <person name="May G.D."/>
            <person name="Xu X."/>
            <person name="Jackson S.A."/>
        </authorList>
    </citation>
    <scope>NUCLEOTIDE SEQUENCE [LARGE SCALE GENOMIC DNA]</scope>
    <source>
        <strain evidence="2">cv. Asha</strain>
    </source>
</reference>
<gene>
    <name evidence="1" type="ORF">KK1_021249</name>
</gene>
<accession>A0A151UCD4</accession>
<evidence type="ECO:0000313" key="2">
    <source>
        <dbReference type="Proteomes" id="UP000075243"/>
    </source>
</evidence>
<name>A0A151UCD4_CAJCA</name>
<keyword evidence="2" id="KW-1185">Reference proteome</keyword>